<feature type="transmembrane region" description="Helical" evidence="2">
    <location>
        <begin position="120"/>
        <end position="142"/>
    </location>
</feature>
<organism evidence="3 4">
    <name type="scientific">Actinomycetospora chlora</name>
    <dbReference type="NCBI Taxonomy" id="663608"/>
    <lineage>
        <taxon>Bacteria</taxon>
        <taxon>Bacillati</taxon>
        <taxon>Actinomycetota</taxon>
        <taxon>Actinomycetes</taxon>
        <taxon>Pseudonocardiales</taxon>
        <taxon>Pseudonocardiaceae</taxon>
        <taxon>Actinomycetospora</taxon>
    </lineage>
</organism>
<reference evidence="4" key="1">
    <citation type="journal article" date="2019" name="Int. J. Syst. Evol. Microbiol.">
        <title>The Global Catalogue of Microorganisms (GCM) 10K type strain sequencing project: providing services to taxonomists for standard genome sequencing and annotation.</title>
        <authorList>
            <consortium name="The Broad Institute Genomics Platform"/>
            <consortium name="The Broad Institute Genome Sequencing Center for Infectious Disease"/>
            <person name="Wu L."/>
            <person name="Ma J."/>
        </authorList>
    </citation>
    <scope>NUCLEOTIDE SEQUENCE [LARGE SCALE GENOMIC DNA]</scope>
    <source>
        <strain evidence="4">JCM 17979</strain>
    </source>
</reference>
<evidence type="ECO:0000313" key="3">
    <source>
        <dbReference type="EMBL" id="GAA4788769.1"/>
    </source>
</evidence>
<evidence type="ECO:0000256" key="2">
    <source>
        <dbReference type="SAM" id="Phobius"/>
    </source>
</evidence>
<keyword evidence="2" id="KW-0812">Transmembrane</keyword>
<feature type="transmembrane region" description="Helical" evidence="2">
    <location>
        <begin position="181"/>
        <end position="206"/>
    </location>
</feature>
<dbReference type="Proteomes" id="UP001500928">
    <property type="component" value="Unassembled WGS sequence"/>
</dbReference>
<comment type="caution">
    <text evidence="3">The sequence shown here is derived from an EMBL/GenBank/DDBJ whole genome shotgun (WGS) entry which is preliminary data.</text>
</comment>
<name>A0ABP9B2T1_9PSEU</name>
<feature type="compositionally biased region" description="Basic and acidic residues" evidence="1">
    <location>
        <begin position="16"/>
        <end position="28"/>
    </location>
</feature>
<evidence type="ECO:0000256" key="1">
    <source>
        <dbReference type="SAM" id="MobiDB-lite"/>
    </source>
</evidence>
<keyword evidence="2" id="KW-0472">Membrane</keyword>
<feature type="transmembrane region" description="Helical" evidence="2">
    <location>
        <begin position="46"/>
        <end position="70"/>
    </location>
</feature>
<keyword evidence="4" id="KW-1185">Reference proteome</keyword>
<evidence type="ECO:0000313" key="4">
    <source>
        <dbReference type="Proteomes" id="UP001500928"/>
    </source>
</evidence>
<feature type="transmembrane region" description="Helical" evidence="2">
    <location>
        <begin position="82"/>
        <end position="108"/>
    </location>
</feature>
<protein>
    <submittedName>
        <fullName evidence="3">Uncharacterized protein</fullName>
    </submittedName>
</protein>
<keyword evidence="2" id="KW-1133">Transmembrane helix</keyword>
<dbReference type="RefSeq" id="WP_345414565.1">
    <property type="nucleotide sequence ID" value="NZ_BAABHO010000016.1"/>
</dbReference>
<gene>
    <name evidence="3" type="ORF">GCM10023200_24190</name>
</gene>
<sequence length="212" mass="20791">MTDDDQSSSVATAPPSRREDRRDRDRRFTGPAAPGASGRTSRWGPAWVGALVAGPVFVVLQLLFIAFGWIGFGVRGVGTGAAASIVSALLAIIALFLGGLAGGAASPARDISVDTTVQGAMTWALTAGGLLGLGLFGGGAVAGNLGALSGLVLATGPPWSAADPAVVFRVVEAVRAGAGWAALWLGVAFLAAVVGTGLGAGLTAGAGRTTPG</sequence>
<dbReference type="EMBL" id="BAABHO010000016">
    <property type="protein sequence ID" value="GAA4788769.1"/>
    <property type="molecule type" value="Genomic_DNA"/>
</dbReference>
<accession>A0ABP9B2T1</accession>
<proteinExistence type="predicted"/>
<feature type="region of interest" description="Disordered" evidence="1">
    <location>
        <begin position="1"/>
        <end position="41"/>
    </location>
</feature>